<comment type="caution">
    <text evidence="2">The sequence shown here is derived from an EMBL/GenBank/DDBJ whole genome shotgun (WGS) entry which is preliminary data.</text>
</comment>
<dbReference type="Proteomes" id="UP000324222">
    <property type="component" value="Unassembled WGS sequence"/>
</dbReference>
<evidence type="ECO:0000313" key="2">
    <source>
        <dbReference type="EMBL" id="MPC87314.1"/>
    </source>
</evidence>
<reference evidence="2 3" key="1">
    <citation type="submission" date="2019-05" db="EMBL/GenBank/DDBJ databases">
        <title>Another draft genome of Portunus trituberculatus and its Hox gene families provides insights of decapod evolution.</title>
        <authorList>
            <person name="Jeong J.-H."/>
            <person name="Song I."/>
            <person name="Kim S."/>
            <person name="Choi T."/>
            <person name="Kim D."/>
            <person name="Ryu S."/>
            <person name="Kim W."/>
        </authorList>
    </citation>
    <scope>NUCLEOTIDE SEQUENCE [LARGE SCALE GENOMIC DNA]</scope>
    <source>
        <tissue evidence="2">Muscle</tissue>
    </source>
</reference>
<dbReference type="AlphaFoldDB" id="A0A5B7J461"/>
<name>A0A5B7J461_PORTR</name>
<feature type="region of interest" description="Disordered" evidence="1">
    <location>
        <begin position="1"/>
        <end position="22"/>
    </location>
</feature>
<accession>A0A5B7J461</accession>
<gene>
    <name evidence="2" type="ORF">E2C01_082172</name>
</gene>
<organism evidence="2 3">
    <name type="scientific">Portunus trituberculatus</name>
    <name type="common">Swimming crab</name>
    <name type="synonym">Neptunus trituberculatus</name>
    <dbReference type="NCBI Taxonomy" id="210409"/>
    <lineage>
        <taxon>Eukaryota</taxon>
        <taxon>Metazoa</taxon>
        <taxon>Ecdysozoa</taxon>
        <taxon>Arthropoda</taxon>
        <taxon>Crustacea</taxon>
        <taxon>Multicrustacea</taxon>
        <taxon>Malacostraca</taxon>
        <taxon>Eumalacostraca</taxon>
        <taxon>Eucarida</taxon>
        <taxon>Decapoda</taxon>
        <taxon>Pleocyemata</taxon>
        <taxon>Brachyura</taxon>
        <taxon>Eubrachyura</taxon>
        <taxon>Portunoidea</taxon>
        <taxon>Portunidae</taxon>
        <taxon>Portuninae</taxon>
        <taxon>Portunus</taxon>
    </lineage>
</organism>
<keyword evidence="3" id="KW-1185">Reference proteome</keyword>
<protein>
    <submittedName>
        <fullName evidence="2">Uncharacterized protein</fullName>
    </submittedName>
</protein>
<dbReference type="EMBL" id="VSRR010074110">
    <property type="protein sequence ID" value="MPC87314.1"/>
    <property type="molecule type" value="Genomic_DNA"/>
</dbReference>
<sequence>MNSGNPKGHLGQDNPRLPSISRAFFQGNPTMHRSLHDLNPVPLSPFFPYFIISGQNAAHYVE</sequence>
<evidence type="ECO:0000256" key="1">
    <source>
        <dbReference type="SAM" id="MobiDB-lite"/>
    </source>
</evidence>
<proteinExistence type="predicted"/>
<evidence type="ECO:0000313" key="3">
    <source>
        <dbReference type="Proteomes" id="UP000324222"/>
    </source>
</evidence>